<dbReference type="PANTHER" id="PTHR32268">
    <property type="entry name" value="HOMOSERINE O-ACETYLTRANSFERASE"/>
    <property type="match status" value="1"/>
</dbReference>
<dbReference type="InterPro" id="IPR008220">
    <property type="entry name" value="HAT_MetX-like"/>
</dbReference>
<comment type="caution">
    <text evidence="4">The sequence shown here is derived from an EMBL/GenBank/DDBJ whole genome shotgun (WGS) entry which is preliminary data.</text>
</comment>
<comment type="similarity">
    <text evidence="1">Belongs to the AB hydrolase superfamily. MetX family.</text>
</comment>
<feature type="active site" evidence="2">
    <location>
        <position position="300"/>
    </location>
</feature>
<name>A0AAD6J016_DREDA</name>
<dbReference type="InterPro" id="IPR000073">
    <property type="entry name" value="AB_hydrolase_1"/>
</dbReference>
<protein>
    <recommendedName>
        <fullName evidence="3">AB hydrolase-1 domain-containing protein</fullName>
    </recommendedName>
</protein>
<feature type="domain" description="AB hydrolase-1" evidence="3">
    <location>
        <begin position="64"/>
        <end position="332"/>
    </location>
</feature>
<keyword evidence="5" id="KW-1185">Reference proteome</keyword>
<feature type="active site" description="Nucleophile" evidence="2">
    <location>
        <position position="129"/>
    </location>
</feature>
<gene>
    <name evidence="4" type="ORF">Dda_3744</name>
</gene>
<dbReference type="Pfam" id="PF00561">
    <property type="entry name" value="Abhydrolase_1"/>
    <property type="match status" value="1"/>
</dbReference>
<dbReference type="PIRSF" id="PIRSF000443">
    <property type="entry name" value="Homoser_Ac_trans"/>
    <property type="match status" value="1"/>
</dbReference>
<dbReference type="NCBIfam" id="NF005757">
    <property type="entry name" value="PRK07581.1"/>
    <property type="match status" value="1"/>
</dbReference>
<feature type="active site" evidence="2">
    <location>
        <position position="331"/>
    </location>
</feature>
<dbReference type="PANTHER" id="PTHR32268:SF15">
    <property type="entry name" value="HOMOSERINE ACETYLTRANSFERASE FAMILY PROTEIN (AFU_ORTHOLOGUE AFUA_1G15350)"/>
    <property type="match status" value="1"/>
</dbReference>
<dbReference type="InterPro" id="IPR029058">
    <property type="entry name" value="AB_hydrolase_fold"/>
</dbReference>
<sequence length="405" mass="44897">MSSLTIGQPKYDKYELGDFKLQSNAVLPDAWIAYKTFGSPDAPAILYPSWYSGAIADNEWLIGEDKALNPKKYYIIITALFGNGESISPSNSKVSPFPDVTVYDNVRAQHQLLTQKLGVRHLRCVTGWSMGAAQSYQWATQYPDFMDICVPFCGSARTSIHNQVFLEGVKSALLAAKGSSSAGSTFGRLEAKGSENRTWTDEERKVGLKAFGRGYAGWGFSQAFYRERLHEKAYGAKDLEDFMVSFWEKWALSKDPENLLVMLHTWQAGDVSLQEPYNGDFEKAMASIKAKTLVLPSKTDLYFPPEDSAYEVKSMTPGVGELDVYPSIWGHWAGGPPGNMEDVEWLDVRLKKLLDTAPKLAMGTDTGQRKAKQFATPSSVETDAYWEQVSPLLVGGLPQEAGFVL</sequence>
<reference evidence="4" key="1">
    <citation type="submission" date="2023-01" db="EMBL/GenBank/DDBJ databases">
        <title>The chitinases involved in constricting ring structure development in the nematode-trapping fungus Drechslerella dactyloides.</title>
        <authorList>
            <person name="Wang R."/>
            <person name="Zhang L."/>
            <person name="Tang P."/>
            <person name="Li S."/>
            <person name="Liang L."/>
        </authorList>
    </citation>
    <scope>NUCLEOTIDE SEQUENCE</scope>
    <source>
        <strain evidence="4">YMF1.00031</strain>
    </source>
</reference>
<dbReference type="EMBL" id="JAQGDS010000004">
    <property type="protein sequence ID" value="KAJ6261079.1"/>
    <property type="molecule type" value="Genomic_DNA"/>
</dbReference>
<dbReference type="SUPFAM" id="SSF53474">
    <property type="entry name" value="alpha/beta-Hydrolases"/>
    <property type="match status" value="1"/>
</dbReference>
<evidence type="ECO:0000256" key="2">
    <source>
        <dbReference type="PIRSR" id="PIRSR000443-1"/>
    </source>
</evidence>
<accession>A0AAD6J016</accession>
<dbReference type="AlphaFoldDB" id="A0AAD6J016"/>
<dbReference type="Proteomes" id="UP001221413">
    <property type="component" value="Unassembled WGS sequence"/>
</dbReference>
<organism evidence="4 5">
    <name type="scientific">Drechslerella dactyloides</name>
    <name type="common">Nematode-trapping fungus</name>
    <name type="synonym">Arthrobotrys dactyloides</name>
    <dbReference type="NCBI Taxonomy" id="74499"/>
    <lineage>
        <taxon>Eukaryota</taxon>
        <taxon>Fungi</taxon>
        <taxon>Dikarya</taxon>
        <taxon>Ascomycota</taxon>
        <taxon>Pezizomycotina</taxon>
        <taxon>Orbiliomycetes</taxon>
        <taxon>Orbiliales</taxon>
        <taxon>Orbiliaceae</taxon>
        <taxon>Drechslerella</taxon>
    </lineage>
</organism>
<evidence type="ECO:0000256" key="1">
    <source>
        <dbReference type="ARBA" id="ARBA00006886"/>
    </source>
</evidence>
<evidence type="ECO:0000313" key="4">
    <source>
        <dbReference type="EMBL" id="KAJ6261079.1"/>
    </source>
</evidence>
<dbReference type="GO" id="GO:0016747">
    <property type="term" value="F:acyltransferase activity, transferring groups other than amino-acyl groups"/>
    <property type="evidence" value="ECO:0007669"/>
    <property type="project" value="InterPro"/>
</dbReference>
<evidence type="ECO:0000259" key="3">
    <source>
        <dbReference type="Pfam" id="PF00561"/>
    </source>
</evidence>
<proteinExistence type="inferred from homology"/>
<dbReference type="Gene3D" id="3.40.50.1820">
    <property type="entry name" value="alpha/beta hydrolase"/>
    <property type="match status" value="1"/>
</dbReference>
<evidence type="ECO:0000313" key="5">
    <source>
        <dbReference type="Proteomes" id="UP001221413"/>
    </source>
</evidence>